<dbReference type="STRING" id="395963.Bind_0122"/>
<keyword evidence="1" id="KW-0812">Transmembrane</keyword>
<feature type="transmembrane region" description="Helical" evidence="1">
    <location>
        <begin position="1089"/>
        <end position="1111"/>
    </location>
</feature>
<dbReference type="GO" id="GO:0005886">
    <property type="term" value="C:plasma membrane"/>
    <property type="evidence" value="ECO:0007669"/>
    <property type="project" value="TreeGrafter"/>
</dbReference>
<dbReference type="Gene3D" id="3.30.2090.10">
    <property type="entry name" value="Multidrug efflux transporter AcrB TolC docking domain, DN and DC subdomains"/>
    <property type="match status" value="1"/>
</dbReference>
<name>B2IBQ8_BEII9</name>
<dbReference type="Gene3D" id="1.20.1640.10">
    <property type="entry name" value="Multidrug efflux transporter AcrB transmembrane domain"/>
    <property type="match status" value="2"/>
</dbReference>
<feature type="transmembrane region" description="Helical" evidence="1">
    <location>
        <begin position="335"/>
        <end position="354"/>
    </location>
</feature>
<dbReference type="eggNOG" id="COG0841">
    <property type="taxonomic scope" value="Bacteria"/>
</dbReference>
<organism evidence="2 3">
    <name type="scientific">Beijerinckia indica subsp. indica (strain ATCC 9039 / DSM 1715 / NCIMB 8712)</name>
    <dbReference type="NCBI Taxonomy" id="395963"/>
    <lineage>
        <taxon>Bacteria</taxon>
        <taxon>Pseudomonadati</taxon>
        <taxon>Pseudomonadota</taxon>
        <taxon>Alphaproteobacteria</taxon>
        <taxon>Hyphomicrobiales</taxon>
        <taxon>Beijerinckiaceae</taxon>
        <taxon>Beijerinckia</taxon>
    </lineage>
</organism>
<evidence type="ECO:0000256" key="1">
    <source>
        <dbReference type="SAM" id="Phobius"/>
    </source>
</evidence>
<feature type="transmembrane region" description="Helical" evidence="1">
    <location>
        <begin position="387"/>
        <end position="408"/>
    </location>
</feature>
<dbReference type="RefSeq" id="WP_012383138.1">
    <property type="nucleotide sequence ID" value="NC_010581.1"/>
</dbReference>
<feature type="transmembrane region" description="Helical" evidence="1">
    <location>
        <begin position="361"/>
        <end position="381"/>
    </location>
</feature>
<gene>
    <name evidence="2" type="ordered locus">Bind_0122</name>
</gene>
<dbReference type="KEGG" id="bid:Bind_0122"/>
<dbReference type="Gene3D" id="3.30.70.1430">
    <property type="entry name" value="Multidrug efflux transporter AcrB pore domain"/>
    <property type="match status" value="1"/>
</dbReference>
<dbReference type="PANTHER" id="PTHR32063">
    <property type="match status" value="1"/>
</dbReference>
<feature type="transmembrane region" description="Helical" evidence="1">
    <location>
        <begin position="1057"/>
        <end position="1077"/>
    </location>
</feature>
<dbReference type="Proteomes" id="UP000001695">
    <property type="component" value="Chromosome"/>
</dbReference>
<dbReference type="InterPro" id="IPR001036">
    <property type="entry name" value="Acrflvin-R"/>
</dbReference>
<reference evidence="3" key="1">
    <citation type="submission" date="2008-03" db="EMBL/GenBank/DDBJ databases">
        <title>Complete sequence of chromosome of Beijerinckia indica subsp. indica ATCC 9039.</title>
        <authorList>
            <consortium name="US DOE Joint Genome Institute"/>
            <person name="Copeland A."/>
            <person name="Lucas S."/>
            <person name="Lapidus A."/>
            <person name="Glavina del Rio T."/>
            <person name="Dalin E."/>
            <person name="Tice H."/>
            <person name="Bruce D."/>
            <person name="Goodwin L."/>
            <person name="Pitluck S."/>
            <person name="LaButti K."/>
            <person name="Schmutz J."/>
            <person name="Larimer F."/>
            <person name="Land M."/>
            <person name="Hauser L."/>
            <person name="Kyrpides N."/>
            <person name="Mikhailova N."/>
            <person name="Dunfield P.F."/>
            <person name="Dedysh S.N."/>
            <person name="Liesack W."/>
            <person name="Saw J.H."/>
            <person name="Alam M."/>
            <person name="Chen Y."/>
            <person name="Murrell J.C."/>
            <person name="Richardson P."/>
        </authorList>
    </citation>
    <scope>NUCLEOTIDE SEQUENCE [LARGE SCALE GENOMIC DNA]</scope>
    <source>
        <strain evidence="3">ATCC 9039 / DSM 1715 / NCIMB 8712</strain>
    </source>
</reference>
<sequence>MNAIVVTALRRPYTFVVLSLLILMFGVMSVFKTPTDVFPNIKIPVVSVVWTYAGLMPEDVGGRIVRYYEQAVTSTVEGIEHIESTSYYGSAIVNIYFQPGTDLGPAESDVVAISQTVIPQLPPGISPPMIMRLEASSVPVVTMQVTSDSRTPADLYNLAFARIRPFVVTVPGAIIPHPYGGKPPFLLVNLNQQQLLAHNLSGMDVENAFEKQSIVLPAGDQKIGRKDWMVQTNAIPMSVERFEDLPIKKVGNAFVHLRDIADVSLSGPPQTNAVLVKGKQAVLVVVMKSGEASTLDVVQGVKDLMPRLQKLLPPDVHVQLLNDASIFVKDSIQDVVREMATAAALTGLVVLLFLGSWRATVIIATSIPLAILCAIIGLGWAGQTINVMTLGGLALAVGILVDDATVMIENIDTHLEMGKDIETAIIDAANQIVIPTFVATLCICIVWFPLFTLSGVSGWLFMPMAEAIIFAMIASFILSRTLVPTMAKYLLAGHAAHAAHEGAHGAGAHGEDHANPAEEALPIAVEEQEVVDYPHAMALKDAAEEASFNEAVHEELLHQEMQHETVGHAPHAEKAPGFFSRFQKGFEKGFSNFRESYRGALEKAVMHRGAFITVFLVLTLGSMTLFYFSGRDFFPEIKSGTLQMHMRAPLGTRIEVTSRIVSLVNDEIEKLLPGQVENIVNNCGLPVGPHNLAFIPTPTIGTQDCDLTISLKNETSPVWDFRRILRKGLSSRFPGTIFTFQPADLTAKILNFGSPSPIDVQISGLEAAKNYDFARKLAERLSTIPGAADVTIQQTMRTPTIMVNGNRTFGLGTGMTEQDLANNELIALSGSQQIHQSYWLNPENGLSYPINIYTPQEQLTSVNDLLTIPVSKGDGNPEGKAPQFLGSMSSLEPKGTPGQVSHYNLIPLFDLYVSNEGRDLGGVLDDVNKVIASMEDELPRGAAIDVRGQAETMHSSYSQLIGGLVISVVLVYLLIVVNFQSWLDPFIIITALPGALAGIAWSLFLTGTNLSIPALTGAIMCMGTATANSILIVSFARERFEIHGDAIRAAIEAGYGRIRPVIMTASAMIIGMLPMSMSNSQNAPLGRAVIGGLTVATFATLMFVPCVYALVYNRTNRKKESA</sequence>
<evidence type="ECO:0000313" key="3">
    <source>
        <dbReference type="Proteomes" id="UP000001695"/>
    </source>
</evidence>
<feature type="transmembrane region" description="Helical" evidence="1">
    <location>
        <begin position="456"/>
        <end position="478"/>
    </location>
</feature>
<reference evidence="2 3" key="2">
    <citation type="journal article" date="2010" name="J. Bacteriol.">
        <title>Complete genome sequence of Beijerinckia indica subsp. indica.</title>
        <authorList>
            <person name="Tamas I."/>
            <person name="Dedysh S.N."/>
            <person name="Liesack W."/>
            <person name="Stott M.B."/>
            <person name="Alam M."/>
            <person name="Murrell J.C."/>
            <person name="Dunfield P.F."/>
        </authorList>
    </citation>
    <scope>NUCLEOTIDE SEQUENCE [LARGE SCALE GENOMIC DNA]</scope>
    <source>
        <strain evidence="3">ATCC 9039 / DSM 1715 / NCIMB 8712</strain>
    </source>
</reference>
<dbReference type="SUPFAM" id="SSF82693">
    <property type="entry name" value="Multidrug efflux transporter AcrB pore domain, PN1, PN2, PC1 and PC2 subdomains"/>
    <property type="match status" value="2"/>
</dbReference>
<feature type="transmembrane region" description="Helical" evidence="1">
    <location>
        <begin position="12"/>
        <end position="31"/>
    </location>
</feature>
<keyword evidence="1" id="KW-1133">Transmembrane helix</keyword>
<protein>
    <submittedName>
        <fullName evidence="2">Acriflavin resistance protein</fullName>
    </submittedName>
</protein>
<dbReference type="HOGENOM" id="CLU_002755_1_2_5"/>
<dbReference type="InterPro" id="IPR027463">
    <property type="entry name" value="AcrB_DN_DC_subdom"/>
</dbReference>
<feature type="transmembrane region" description="Helical" evidence="1">
    <location>
        <begin position="960"/>
        <end position="979"/>
    </location>
</feature>
<evidence type="ECO:0000313" key="2">
    <source>
        <dbReference type="EMBL" id="ACB93780.1"/>
    </source>
</evidence>
<feature type="transmembrane region" description="Helical" evidence="1">
    <location>
        <begin position="986"/>
        <end position="1004"/>
    </location>
</feature>
<dbReference type="Pfam" id="PF00873">
    <property type="entry name" value="ACR_tran"/>
    <property type="match status" value="2"/>
</dbReference>
<dbReference type="PANTHER" id="PTHR32063:SF8">
    <property type="entry name" value="CATION EFFLUX PROTEIN"/>
    <property type="match status" value="1"/>
</dbReference>
<feature type="transmembrane region" description="Helical" evidence="1">
    <location>
        <begin position="609"/>
        <end position="628"/>
    </location>
</feature>
<dbReference type="SUPFAM" id="SSF82866">
    <property type="entry name" value="Multidrug efflux transporter AcrB transmembrane domain"/>
    <property type="match status" value="2"/>
</dbReference>
<dbReference type="GO" id="GO:0042910">
    <property type="term" value="F:xenobiotic transmembrane transporter activity"/>
    <property type="evidence" value="ECO:0007669"/>
    <property type="project" value="TreeGrafter"/>
</dbReference>
<dbReference type="OrthoDB" id="9759330at2"/>
<dbReference type="AlphaFoldDB" id="B2IBQ8"/>
<accession>B2IBQ8</accession>
<keyword evidence="1" id="KW-0472">Membrane</keyword>
<feature type="transmembrane region" description="Helical" evidence="1">
    <location>
        <begin position="428"/>
        <end position="450"/>
    </location>
</feature>
<feature type="transmembrane region" description="Helical" evidence="1">
    <location>
        <begin position="1010"/>
        <end position="1036"/>
    </location>
</feature>
<dbReference type="EMBL" id="CP001016">
    <property type="protein sequence ID" value="ACB93780.1"/>
    <property type="molecule type" value="Genomic_DNA"/>
</dbReference>
<dbReference type="PRINTS" id="PR00702">
    <property type="entry name" value="ACRIFLAVINRP"/>
</dbReference>
<proteinExistence type="predicted"/>
<keyword evidence="3" id="KW-1185">Reference proteome</keyword>
<dbReference type="SUPFAM" id="SSF82714">
    <property type="entry name" value="Multidrug efflux transporter AcrB TolC docking domain, DN and DC subdomains"/>
    <property type="match status" value="1"/>
</dbReference>